<keyword evidence="1" id="KW-0689">Ribosomal protein</keyword>
<dbReference type="AlphaFoldDB" id="A0A0T5ZWR5"/>
<dbReference type="EMBL" id="LDXK01000005">
    <property type="protein sequence ID" value="KRT67257.1"/>
    <property type="molecule type" value="Genomic_DNA"/>
</dbReference>
<organism evidence="3 4">
    <name type="scientific">candidate division WWE3 bacterium CSP1-7</name>
    <dbReference type="NCBI Taxonomy" id="1576480"/>
    <lineage>
        <taxon>Bacteria</taxon>
        <taxon>Katanobacteria</taxon>
    </lineage>
</organism>
<dbReference type="Proteomes" id="UP000051297">
    <property type="component" value="Unassembled WGS sequence"/>
</dbReference>
<evidence type="ECO:0000313" key="4">
    <source>
        <dbReference type="Proteomes" id="UP000051297"/>
    </source>
</evidence>
<evidence type="ECO:0000256" key="2">
    <source>
        <dbReference type="ARBA" id="ARBA00023274"/>
    </source>
</evidence>
<protein>
    <submittedName>
        <fullName evidence="3">Uncharacterized protein</fullName>
    </submittedName>
</protein>
<gene>
    <name evidence="3" type="ORF">XU08_C0005G0018</name>
</gene>
<evidence type="ECO:0000313" key="3">
    <source>
        <dbReference type="EMBL" id="KRT67257.1"/>
    </source>
</evidence>
<evidence type="ECO:0000256" key="1">
    <source>
        <dbReference type="ARBA" id="ARBA00022980"/>
    </source>
</evidence>
<accession>A0A0T5ZWR5</accession>
<dbReference type="GO" id="GO:0005840">
    <property type="term" value="C:ribosome"/>
    <property type="evidence" value="ECO:0007669"/>
    <property type="project" value="UniProtKB-KW"/>
</dbReference>
<keyword evidence="2" id="KW-0687">Ribonucleoprotein</keyword>
<comment type="caution">
    <text evidence="3">The sequence shown here is derived from an EMBL/GenBank/DDBJ whole genome shotgun (WGS) entry which is preliminary data.</text>
</comment>
<proteinExistence type="predicted"/>
<dbReference type="SUPFAM" id="SSF143800">
    <property type="entry name" value="L28p-like"/>
    <property type="match status" value="1"/>
</dbReference>
<name>A0A0T5ZWR5_UNCKA</name>
<dbReference type="InterPro" id="IPR034704">
    <property type="entry name" value="Ribosomal_bL28/bL31-like_sf"/>
</dbReference>
<dbReference type="GO" id="GO:1990904">
    <property type="term" value="C:ribonucleoprotein complex"/>
    <property type="evidence" value="ECO:0007669"/>
    <property type="project" value="UniProtKB-KW"/>
</dbReference>
<reference evidence="3 4" key="1">
    <citation type="submission" date="2015-05" db="EMBL/GenBank/DDBJ databases">
        <title>Critical biogeochemical functions in the subsurface are associated with bacteria from new phyla and little studied lineages.</title>
        <authorList>
            <person name="Hug L.A."/>
            <person name="Thomas B.C."/>
            <person name="Sharon I."/>
            <person name="Brown C.T."/>
            <person name="Sharma R."/>
            <person name="Hettich R.L."/>
            <person name="Wilkins M.J."/>
            <person name="Williams K.H."/>
            <person name="Singh A."/>
            <person name="Banfield J.F."/>
        </authorList>
    </citation>
    <scope>NUCLEOTIDE SEQUENCE [LARGE SCALE GENOMIC DNA]</scope>
    <source>
        <strain evidence="3">CSP1-7</strain>
    </source>
</reference>
<sequence>MAGHAVAHSKLSSNRKFRPNLQKYLGKWFCASCLKKLKSYSQTPAVVTTVPSLTATQ</sequence>